<dbReference type="SUPFAM" id="SSF55811">
    <property type="entry name" value="Nudix"/>
    <property type="match status" value="1"/>
</dbReference>
<keyword evidence="2" id="KW-0460">Magnesium</keyword>
<evidence type="ECO:0000256" key="2">
    <source>
        <dbReference type="ARBA" id="ARBA00022842"/>
    </source>
</evidence>
<feature type="domain" description="Nudix hydrolase" evidence="3">
    <location>
        <begin position="55"/>
        <end position="194"/>
    </location>
</feature>
<dbReference type="PROSITE" id="PS51462">
    <property type="entry name" value="NUDIX"/>
    <property type="match status" value="1"/>
</dbReference>
<accession>A0A9E7A2B2</accession>
<dbReference type="Proteomes" id="UP000831684">
    <property type="component" value="Chromosome"/>
</dbReference>
<evidence type="ECO:0000259" key="3">
    <source>
        <dbReference type="PROSITE" id="PS51462"/>
    </source>
</evidence>
<dbReference type="GO" id="GO:0019693">
    <property type="term" value="P:ribose phosphate metabolic process"/>
    <property type="evidence" value="ECO:0007669"/>
    <property type="project" value="TreeGrafter"/>
</dbReference>
<gene>
    <name evidence="4" type="ORF">K9D25_11200</name>
</gene>
<evidence type="ECO:0000313" key="5">
    <source>
        <dbReference type="Proteomes" id="UP000831684"/>
    </source>
</evidence>
<dbReference type="PANTHER" id="PTHR11839">
    <property type="entry name" value="UDP/ADP-SUGAR PYROPHOSPHATASE"/>
    <property type="match status" value="1"/>
</dbReference>
<proteinExistence type="predicted"/>
<dbReference type="GO" id="GO:0006753">
    <property type="term" value="P:nucleoside phosphate metabolic process"/>
    <property type="evidence" value="ECO:0007669"/>
    <property type="project" value="TreeGrafter"/>
</dbReference>
<dbReference type="EMBL" id="CP083239">
    <property type="protein sequence ID" value="UOK69334.1"/>
    <property type="molecule type" value="Genomic_DNA"/>
</dbReference>
<keyword evidence="1 4" id="KW-0378">Hydrolase</keyword>
<evidence type="ECO:0000256" key="1">
    <source>
        <dbReference type="ARBA" id="ARBA00022801"/>
    </source>
</evidence>
<dbReference type="KEGG" id="apol:K9D25_11200"/>
<dbReference type="AlphaFoldDB" id="A0A9E7A2B2"/>
<name>A0A9E7A2B2_9HYPH</name>
<sequence>MSGKAGAGHLADRSIALDLTEPESVGTGFRPYHRFIATFAGAGGAPLRQRRDILRVGPVVGVLAYDPGAACFVLIRQFRLGAELATGKGELVEIAAGLIDPGEEAEVAARRECMEEIGVAPRALLPMARFLPSPGVTDEHATIYLGLVDSAAVPDIAGEPGETELTLPFLVPVDEALAVLSAPAPAPVANGFVLIALQWFALNRARVDAFVAANG</sequence>
<dbReference type="InterPro" id="IPR000086">
    <property type="entry name" value="NUDIX_hydrolase_dom"/>
</dbReference>
<protein>
    <submittedName>
        <fullName evidence="4">NUDIX hydrolase</fullName>
    </submittedName>
</protein>
<evidence type="ECO:0000313" key="4">
    <source>
        <dbReference type="EMBL" id="UOK69334.1"/>
    </source>
</evidence>
<dbReference type="GO" id="GO:0019144">
    <property type="term" value="F:ADP-sugar diphosphatase activity"/>
    <property type="evidence" value="ECO:0007669"/>
    <property type="project" value="TreeGrafter"/>
</dbReference>
<dbReference type="PANTHER" id="PTHR11839:SF5">
    <property type="entry name" value="ADP-RIBOSE PYROPHOSPHATASE"/>
    <property type="match status" value="1"/>
</dbReference>
<organism evidence="4 5">
    <name type="scientific">Ancylobacter polymorphus</name>
    <dbReference type="NCBI Taxonomy" id="223390"/>
    <lineage>
        <taxon>Bacteria</taxon>
        <taxon>Pseudomonadati</taxon>
        <taxon>Pseudomonadota</taxon>
        <taxon>Alphaproteobacteria</taxon>
        <taxon>Hyphomicrobiales</taxon>
        <taxon>Xanthobacteraceae</taxon>
        <taxon>Ancylobacter</taxon>
    </lineage>
</organism>
<dbReference type="RefSeq" id="WP_244375213.1">
    <property type="nucleotide sequence ID" value="NZ_CP083239.1"/>
</dbReference>
<dbReference type="Gene3D" id="3.90.79.10">
    <property type="entry name" value="Nucleoside Triphosphate Pyrophosphohydrolase"/>
    <property type="match status" value="1"/>
</dbReference>
<reference evidence="4" key="1">
    <citation type="submission" date="2021-09" db="EMBL/GenBank/DDBJ databases">
        <title>Network and meta-omics reveal the key degrader and cooperation patterns in an efficient 1,4-dioxane-degrading microbial community.</title>
        <authorList>
            <person name="Dai C."/>
        </authorList>
    </citation>
    <scope>NUCLEOTIDE SEQUENCE</scope>
    <source>
        <strain evidence="4">ZM13</strain>
    </source>
</reference>
<dbReference type="GO" id="GO:0005829">
    <property type="term" value="C:cytosol"/>
    <property type="evidence" value="ECO:0007669"/>
    <property type="project" value="TreeGrafter"/>
</dbReference>
<dbReference type="Pfam" id="PF00293">
    <property type="entry name" value="NUDIX"/>
    <property type="match status" value="1"/>
</dbReference>
<dbReference type="InterPro" id="IPR015797">
    <property type="entry name" value="NUDIX_hydrolase-like_dom_sf"/>
</dbReference>